<organism evidence="1 2">
    <name type="scientific">Flavobacterium orientale</name>
    <dbReference type="NCBI Taxonomy" id="1756020"/>
    <lineage>
        <taxon>Bacteria</taxon>
        <taxon>Pseudomonadati</taxon>
        <taxon>Bacteroidota</taxon>
        <taxon>Flavobacteriia</taxon>
        <taxon>Flavobacteriales</taxon>
        <taxon>Flavobacteriaceae</taxon>
        <taxon>Flavobacterium</taxon>
    </lineage>
</organism>
<name>A0A916XVZ1_9FLAO</name>
<dbReference type="InterPro" id="IPR011043">
    <property type="entry name" value="Gal_Oxase/kelch_b-propeller"/>
</dbReference>
<dbReference type="SUPFAM" id="SSF50965">
    <property type="entry name" value="Galactose oxidase, central domain"/>
    <property type="match status" value="1"/>
</dbReference>
<dbReference type="Proteomes" id="UP000625735">
    <property type="component" value="Unassembled WGS sequence"/>
</dbReference>
<sequence>MQNFQLEVFLHIIGIGAASGLVFTQNELFLISDSSSYLYNYSFEDEKLNKIALIENASENIPKKEKPDFESITLFNNQLYIFGSGSSENRNALYIYNLKNETVKERNIKIQHDSLKIKSGISAEDFNIEGVVYHQNKTLLFQRGNGKGGKNGVFILDEQKKEVRYQQIDLPKINGVAATFTDAVLVSNTIYFLASAENSNSTFDDGEVMGSIIGSLTPESLEINFTQKISDTHKFEGITFFRKQDTILEFLLCEDNDSDVLESTIYKLTLHQ</sequence>
<keyword evidence="2" id="KW-1185">Reference proteome</keyword>
<gene>
    <name evidence="1" type="ORF">GCM10011343_03900</name>
</gene>
<evidence type="ECO:0000313" key="1">
    <source>
        <dbReference type="EMBL" id="GGD16173.1"/>
    </source>
</evidence>
<reference evidence="1" key="1">
    <citation type="journal article" date="2014" name="Int. J. Syst. Evol. Microbiol.">
        <title>Complete genome sequence of Corynebacterium casei LMG S-19264T (=DSM 44701T), isolated from a smear-ripened cheese.</title>
        <authorList>
            <consortium name="US DOE Joint Genome Institute (JGI-PGF)"/>
            <person name="Walter F."/>
            <person name="Albersmeier A."/>
            <person name="Kalinowski J."/>
            <person name="Ruckert C."/>
        </authorList>
    </citation>
    <scope>NUCLEOTIDE SEQUENCE</scope>
    <source>
        <strain evidence="1">CGMCC 1.12506</strain>
    </source>
</reference>
<dbReference type="InterPro" id="IPR053851">
    <property type="entry name" value="DUF6929"/>
</dbReference>
<proteinExistence type="predicted"/>
<dbReference type="RefSeq" id="WP_188360820.1">
    <property type="nucleotide sequence ID" value="NZ_BMFG01000001.1"/>
</dbReference>
<protein>
    <submittedName>
        <fullName evidence="1">Uncharacterized protein</fullName>
    </submittedName>
</protein>
<comment type="caution">
    <text evidence="1">The sequence shown here is derived from an EMBL/GenBank/DDBJ whole genome shotgun (WGS) entry which is preliminary data.</text>
</comment>
<dbReference type="EMBL" id="BMFG01000001">
    <property type="protein sequence ID" value="GGD16173.1"/>
    <property type="molecule type" value="Genomic_DNA"/>
</dbReference>
<reference evidence="1" key="2">
    <citation type="submission" date="2020-09" db="EMBL/GenBank/DDBJ databases">
        <authorList>
            <person name="Sun Q."/>
            <person name="Zhou Y."/>
        </authorList>
    </citation>
    <scope>NUCLEOTIDE SEQUENCE</scope>
    <source>
        <strain evidence="1">CGMCC 1.12506</strain>
    </source>
</reference>
<dbReference type="AlphaFoldDB" id="A0A916XVZ1"/>
<evidence type="ECO:0000313" key="2">
    <source>
        <dbReference type="Proteomes" id="UP000625735"/>
    </source>
</evidence>
<dbReference type="Pfam" id="PF22000">
    <property type="entry name" value="DUF6929"/>
    <property type="match status" value="1"/>
</dbReference>
<accession>A0A916XVZ1</accession>